<proteinExistence type="predicted"/>
<gene>
    <name evidence="3" type="ORF">A2903_02245</name>
</gene>
<feature type="compositionally biased region" description="Gly residues" evidence="1">
    <location>
        <begin position="363"/>
        <end position="390"/>
    </location>
</feature>
<comment type="caution">
    <text evidence="3">The sequence shown here is derived from an EMBL/GenBank/DDBJ whole genome shotgun (WGS) entry which is preliminary data.</text>
</comment>
<protein>
    <submittedName>
        <fullName evidence="3">Uncharacterized protein</fullName>
    </submittedName>
</protein>
<evidence type="ECO:0000256" key="2">
    <source>
        <dbReference type="SAM" id="SignalP"/>
    </source>
</evidence>
<feature type="region of interest" description="Disordered" evidence="1">
    <location>
        <begin position="311"/>
        <end position="400"/>
    </location>
</feature>
<accession>A0A1F6WNR8</accession>
<reference evidence="3 4" key="1">
    <citation type="journal article" date="2016" name="Nat. Commun.">
        <title>Thousands of microbial genomes shed light on interconnected biogeochemical processes in an aquifer system.</title>
        <authorList>
            <person name="Anantharaman K."/>
            <person name="Brown C.T."/>
            <person name="Hug L.A."/>
            <person name="Sharon I."/>
            <person name="Castelle C.J."/>
            <person name="Probst A.J."/>
            <person name="Thomas B.C."/>
            <person name="Singh A."/>
            <person name="Wilkins M.J."/>
            <person name="Karaoz U."/>
            <person name="Brodie E.L."/>
            <person name="Williams K.H."/>
            <person name="Hubbard S.S."/>
            <person name="Banfield J.F."/>
        </authorList>
    </citation>
    <scope>NUCLEOTIDE SEQUENCE [LARGE SCALE GENOMIC DNA]</scope>
</reference>
<feature type="compositionally biased region" description="Low complexity" evidence="1">
    <location>
        <begin position="350"/>
        <end position="362"/>
    </location>
</feature>
<feature type="chain" id="PRO_5009527354" evidence="2">
    <location>
        <begin position="25"/>
        <end position="400"/>
    </location>
</feature>
<sequence length="400" mass="45281">MKKCIKLVLLVVLANLSLTTKSQTQNLDKFIVPANGNLTIYSWSSWLLYNNTTGLTVICNKELYKMTLYPEINKRGVIINNDADFTNLVSSGRLTMQYFSTLSYPYYNTGYDKKNNSIVSITWKKIEVGFYYICLDGEPLAKANCGNIIQKIVVYVPLVKETPKPAPKPETMKMCLGLMPMGEERLSEGGDLVIGKFSVSGNYYYHYSTKAWYQKGDDGVFFQICVEKKPEPVVYYQPKQIRERIVYVDRYIERPQPRQQYVAQQRHWNVGFTYNPNQYGYRQQYYQQQPQHIQQYYRQEDRRLSNNYYYNNYRDEQPRPVFTGTSSNGGSQNYYTGNSSNGGSNGYSNGGNSSNGGNYNNTGSGGGSSNGGGYTNNTGGSGSNAGGGYIPGVHQRIGRK</sequence>
<feature type="compositionally biased region" description="Low complexity" evidence="1">
    <location>
        <begin position="326"/>
        <end position="342"/>
    </location>
</feature>
<feature type="signal peptide" evidence="2">
    <location>
        <begin position="1"/>
        <end position="24"/>
    </location>
</feature>
<evidence type="ECO:0000313" key="4">
    <source>
        <dbReference type="Proteomes" id="UP000178184"/>
    </source>
</evidence>
<dbReference type="AlphaFoldDB" id="A0A1F6WNR8"/>
<evidence type="ECO:0000313" key="3">
    <source>
        <dbReference type="EMBL" id="OGI83513.1"/>
    </source>
</evidence>
<dbReference type="EMBL" id="MFUO01000026">
    <property type="protein sequence ID" value="OGI83513.1"/>
    <property type="molecule type" value="Genomic_DNA"/>
</dbReference>
<dbReference type="Proteomes" id="UP000178184">
    <property type="component" value="Unassembled WGS sequence"/>
</dbReference>
<keyword evidence="2" id="KW-0732">Signal</keyword>
<evidence type="ECO:0000256" key="1">
    <source>
        <dbReference type="SAM" id="MobiDB-lite"/>
    </source>
</evidence>
<name>A0A1F6WNR8_9BACT</name>
<organism evidence="3 4">
    <name type="scientific">Candidatus Nomurabacteria bacterium RIFCSPLOWO2_01_FULL_33_17</name>
    <dbReference type="NCBI Taxonomy" id="1801764"/>
    <lineage>
        <taxon>Bacteria</taxon>
        <taxon>Candidatus Nomuraibacteriota</taxon>
    </lineage>
</organism>